<dbReference type="eggNOG" id="COG4246">
    <property type="taxonomic scope" value="Bacteria"/>
</dbReference>
<sequence length="314" mass="32703">MMRTAIRLVCAAALIGAAACAAVATSLTGPVAGQDTPIRLEARRVPLGIGGATLAPGVTWAGGLVLRGPGLHGLSDLKMEGDRAWVVSDFGQLIRFTLRLDDRGRLTSADGALARPLTGPDGSVLAPKANADSEGLAILADGRVLVAFERDHRIWSYGRNAVDRPVALASPETAFPDNAGMEGLAAAPDGGWLVLGEGGGAWVCHARCVAPGTAPVMPADGFRFTGADVDPAGGWFVVERYWSPPLTMAVRVRRLSADGVLSPPLIQLRPPASTDNFEGIAAVATPTGTRLYLLSDDNDNPLQKTLLLAFDVSR</sequence>
<dbReference type="InParanoid" id="D9QLU1"/>
<keyword evidence="4" id="KW-1185">Reference proteome</keyword>
<dbReference type="InterPro" id="IPR014567">
    <property type="entry name" value="UCP031900"/>
</dbReference>
<dbReference type="AlphaFoldDB" id="D9QLU1"/>
<dbReference type="SUPFAM" id="SSF50956">
    <property type="entry name" value="Thermostable phytase (3-phytase)"/>
    <property type="match status" value="1"/>
</dbReference>
<dbReference type="RefSeq" id="WP_013268128.1">
    <property type="nucleotide sequence ID" value="NC_014375.1"/>
</dbReference>
<keyword evidence="1" id="KW-0732">Signal</keyword>
<feature type="domain" description="Phytase-like" evidence="2">
    <location>
        <begin position="70"/>
        <end position="298"/>
    </location>
</feature>
<organism evidence="3 4">
    <name type="scientific">Brevundimonas subvibrioides (strain ATCC 15264 / DSM 4735 / LMG 14903 / NBRC 16000 / CB 81)</name>
    <name type="common">Caulobacter subvibrioides</name>
    <dbReference type="NCBI Taxonomy" id="633149"/>
    <lineage>
        <taxon>Bacteria</taxon>
        <taxon>Pseudomonadati</taxon>
        <taxon>Pseudomonadota</taxon>
        <taxon>Alphaproteobacteria</taxon>
        <taxon>Caulobacterales</taxon>
        <taxon>Caulobacteraceae</taxon>
        <taxon>Brevundimonas</taxon>
    </lineage>
</organism>
<dbReference type="STRING" id="633149.Bresu_0710"/>
<proteinExistence type="predicted"/>
<dbReference type="InterPro" id="IPR027372">
    <property type="entry name" value="Phytase-like_dom"/>
</dbReference>
<dbReference type="PROSITE" id="PS51257">
    <property type="entry name" value="PROKAR_LIPOPROTEIN"/>
    <property type="match status" value="1"/>
</dbReference>
<dbReference type="EMBL" id="CP002102">
    <property type="protein sequence ID" value="ADL00025.1"/>
    <property type="molecule type" value="Genomic_DNA"/>
</dbReference>
<gene>
    <name evidence="3" type="ordered locus">Bresu_0710</name>
</gene>
<evidence type="ECO:0000259" key="2">
    <source>
        <dbReference type="Pfam" id="PF13449"/>
    </source>
</evidence>
<dbReference type="KEGG" id="bsb:Bresu_0710"/>
<dbReference type="PIRSF" id="PIRSF031900">
    <property type="entry name" value="UCP031900"/>
    <property type="match status" value="1"/>
</dbReference>
<evidence type="ECO:0000313" key="4">
    <source>
        <dbReference type="Proteomes" id="UP000002696"/>
    </source>
</evidence>
<protein>
    <recommendedName>
        <fullName evidence="2">Phytase-like domain-containing protein</fullName>
    </recommendedName>
</protein>
<evidence type="ECO:0000313" key="3">
    <source>
        <dbReference type="EMBL" id="ADL00025.1"/>
    </source>
</evidence>
<feature type="chain" id="PRO_5003127104" description="Phytase-like domain-containing protein" evidence="1">
    <location>
        <begin position="22"/>
        <end position="314"/>
    </location>
</feature>
<dbReference type="Proteomes" id="UP000002696">
    <property type="component" value="Chromosome"/>
</dbReference>
<feature type="signal peptide" evidence="1">
    <location>
        <begin position="1"/>
        <end position="21"/>
    </location>
</feature>
<name>D9QLU1_BRESC</name>
<dbReference type="HOGENOM" id="CLU_059147_2_0_5"/>
<evidence type="ECO:0000256" key="1">
    <source>
        <dbReference type="SAM" id="SignalP"/>
    </source>
</evidence>
<dbReference type="Pfam" id="PF13449">
    <property type="entry name" value="Phytase-like"/>
    <property type="match status" value="1"/>
</dbReference>
<reference evidence="4" key="1">
    <citation type="journal article" date="2011" name="J. Bacteriol.">
        <title>Genome sequences of eight morphologically diverse alphaproteobacteria.</title>
        <authorList>
            <consortium name="US DOE Joint Genome Institute"/>
            <person name="Brown P.J."/>
            <person name="Kysela D.T."/>
            <person name="Buechlein A."/>
            <person name="Hemmerich C."/>
            <person name="Brun Y.V."/>
        </authorList>
    </citation>
    <scope>NUCLEOTIDE SEQUENCE [LARGE SCALE GENOMIC DNA]</scope>
    <source>
        <strain evidence="4">ATCC 15264 / DSM 4735 / LMG 14903 / NBRC 16000 / CB 81</strain>
    </source>
</reference>
<accession>D9QLU1</accession>